<dbReference type="SMART" id="SM00020">
    <property type="entry name" value="Tryp_SPc"/>
    <property type="match status" value="1"/>
</dbReference>
<evidence type="ECO:0000256" key="1">
    <source>
        <dbReference type="ARBA" id="ARBA00023157"/>
    </source>
</evidence>
<dbReference type="InterPro" id="IPR009003">
    <property type="entry name" value="Peptidase_S1_PA"/>
</dbReference>
<dbReference type="SUPFAM" id="SSF50494">
    <property type="entry name" value="Trypsin-like serine proteases"/>
    <property type="match status" value="1"/>
</dbReference>
<dbReference type="SUPFAM" id="SSF49854">
    <property type="entry name" value="Spermadhesin, CUB domain"/>
    <property type="match status" value="1"/>
</dbReference>
<protein>
    <submittedName>
        <fullName evidence="6">Venom S1 protease 5</fullName>
    </submittedName>
</protein>
<evidence type="ECO:0000313" key="6">
    <source>
        <dbReference type="EMBL" id="ATU82399.1"/>
    </source>
</evidence>
<dbReference type="InterPro" id="IPR043504">
    <property type="entry name" value="Peptidase_S1_PA_chymotrypsin"/>
</dbReference>
<dbReference type="FunFam" id="2.40.10.10:FF:000068">
    <property type="entry name" value="transmembrane protease serine 2"/>
    <property type="match status" value="1"/>
</dbReference>
<dbReference type="EMBL" id="MF683258">
    <property type="protein sequence ID" value="ATU82399.1"/>
    <property type="molecule type" value="mRNA"/>
</dbReference>
<dbReference type="InterPro" id="IPR001254">
    <property type="entry name" value="Trypsin_dom"/>
</dbReference>
<dbReference type="GO" id="GO:0006508">
    <property type="term" value="P:proteolysis"/>
    <property type="evidence" value="ECO:0007669"/>
    <property type="project" value="UniProtKB-KW"/>
</dbReference>
<accession>A0A2K8JL04</accession>
<feature type="compositionally biased region" description="Pro residues" evidence="3">
    <location>
        <begin position="154"/>
        <end position="170"/>
    </location>
</feature>
<dbReference type="AlphaFoldDB" id="A0A2K8JL04"/>
<evidence type="ECO:0000259" key="5">
    <source>
        <dbReference type="PROSITE" id="PS50240"/>
    </source>
</evidence>
<feature type="region of interest" description="Disordered" evidence="3">
    <location>
        <begin position="146"/>
        <end position="200"/>
    </location>
</feature>
<feature type="signal peptide" evidence="4">
    <location>
        <begin position="1"/>
        <end position="19"/>
    </location>
</feature>
<dbReference type="CDD" id="cd00190">
    <property type="entry name" value="Tryp_SPc"/>
    <property type="match status" value="1"/>
</dbReference>
<proteinExistence type="evidence at transcript level"/>
<dbReference type="PRINTS" id="PR00722">
    <property type="entry name" value="CHYMOTRYPSIN"/>
</dbReference>
<keyword evidence="1" id="KW-1015">Disulfide bond</keyword>
<dbReference type="InterPro" id="IPR001314">
    <property type="entry name" value="Peptidase_S1A"/>
</dbReference>
<reference evidence="6" key="1">
    <citation type="journal article" date="2018" name="Cell. Mol. Life Sci.">
        <title>Giant fish-killing water bug reveals ancient and dynamic venom evolution in Heteroptera.</title>
        <authorList>
            <person name="Walker A.A."/>
            <person name="Hernandez-Vargas M.J."/>
            <person name="Corzo G."/>
            <person name="Fry B.G."/>
            <person name="King G.F."/>
        </authorList>
    </citation>
    <scope>NUCLEOTIDE SEQUENCE</scope>
</reference>
<dbReference type="GO" id="GO:0004252">
    <property type="term" value="F:serine-type endopeptidase activity"/>
    <property type="evidence" value="ECO:0007669"/>
    <property type="project" value="InterPro"/>
</dbReference>
<dbReference type="PROSITE" id="PS50240">
    <property type="entry name" value="TRYPSIN_DOM"/>
    <property type="match status" value="1"/>
</dbReference>
<evidence type="ECO:0000256" key="4">
    <source>
        <dbReference type="SAM" id="SignalP"/>
    </source>
</evidence>
<dbReference type="Gene3D" id="2.40.10.10">
    <property type="entry name" value="Trypsin-like serine proteases"/>
    <property type="match status" value="1"/>
</dbReference>
<comment type="similarity">
    <text evidence="2">Belongs to the peptidase S1 family. CLIP subfamily.</text>
</comment>
<dbReference type="InterPro" id="IPR018114">
    <property type="entry name" value="TRYPSIN_HIS"/>
</dbReference>
<dbReference type="PROSITE" id="PS00134">
    <property type="entry name" value="TRYPSIN_HIS"/>
    <property type="match status" value="1"/>
</dbReference>
<dbReference type="Pfam" id="PF00089">
    <property type="entry name" value="Trypsin"/>
    <property type="match status" value="1"/>
</dbReference>
<dbReference type="InterPro" id="IPR051487">
    <property type="entry name" value="Ser/Thr_Proteases_Immune/Dev"/>
</dbReference>
<name>A0A2K8JL04_9HEMI</name>
<evidence type="ECO:0000256" key="2">
    <source>
        <dbReference type="ARBA" id="ARBA00024195"/>
    </source>
</evidence>
<keyword evidence="6" id="KW-0378">Hydrolase</keyword>
<feature type="chain" id="PRO_5014946755" evidence="4">
    <location>
        <begin position="20"/>
        <end position="458"/>
    </location>
</feature>
<sequence>MKLKGLLLMMTMLAGGGRTAEEYRDENGVMFVNEAWGLRPGGRVMPVVNWKHPERAPAHLVQTWRVVAYPDGAIRLECTQLFVPKRSDGLCTDYAWTIEDGEDNRTLCGDLGGLSFLSATNEIMITLRTGDQAAAKAECTVQARLMGPDGEVTDPPPSTTPAPPPRPAWPPEFTRIPSEEVDSSEHGGPPGPVPTTCPCGMANKGTSRIIGGQETAVNEFPFMAMLMRMGSTKPFCGGSLITRRHVLTAAHCLYKKEASRIFVGLGDHDYTQETSPYRKRMEVREIVIHEKYEEAKDMDIGLVVLKELADLNRYVGLVCLPSRPLNLTGQYLTIMGWGKIGWKKGEGQSAYLKKVRVRVVPLEQCAPYTAIVTKQPHQICTYGKNKGLSQGDSGSPVVWLDPYTNRYVQAAIPSYVYPYIAEHFRPDVCTALVDFMIRWVLSHINRTDPSQQACYSTQ</sequence>
<evidence type="ECO:0000256" key="3">
    <source>
        <dbReference type="SAM" id="MobiDB-lite"/>
    </source>
</evidence>
<keyword evidence="6" id="KW-0645">Protease</keyword>
<dbReference type="InterPro" id="IPR035914">
    <property type="entry name" value="Sperma_CUB_dom_sf"/>
</dbReference>
<keyword evidence="4" id="KW-0732">Signal</keyword>
<feature type="domain" description="Peptidase S1" evidence="5">
    <location>
        <begin position="209"/>
        <end position="445"/>
    </location>
</feature>
<organism evidence="6">
    <name type="scientific">Lethocerus distinctifemur</name>
    <dbReference type="NCBI Taxonomy" id="280095"/>
    <lineage>
        <taxon>Eukaryota</taxon>
        <taxon>Metazoa</taxon>
        <taxon>Ecdysozoa</taxon>
        <taxon>Arthropoda</taxon>
        <taxon>Hexapoda</taxon>
        <taxon>Insecta</taxon>
        <taxon>Pterygota</taxon>
        <taxon>Neoptera</taxon>
        <taxon>Paraneoptera</taxon>
        <taxon>Hemiptera</taxon>
        <taxon>Heteroptera</taxon>
        <taxon>Panheteroptera</taxon>
        <taxon>Nepomorpha</taxon>
        <taxon>Belostomatidae</taxon>
        <taxon>Lethocerinae</taxon>
        <taxon>Lethocerus</taxon>
    </lineage>
</organism>
<dbReference type="PANTHER" id="PTHR24256">
    <property type="entry name" value="TRYPTASE-RELATED"/>
    <property type="match status" value="1"/>
</dbReference>